<sequence>MAQTYQNWECIVVDDGSSDNTDELIEEYTKKDSRFKYYHRPKEHLPGGNGARNYGFKMSRGEYVNWFDSDDLMVAEKLELKVKAILENEVDFVVSKTKYFNSTKDLEKYYNFQNFEINFENFLLQKINLLTPDIFVSKNKIVRIKYNELIKSGQEYNFILKFLMNSRNYYVIDKVLTLRREHENSIQKKYRKNSNRKFSIFMSHFLSFDEIYDKLSLRRKKMFFYRVLTLSLRDKDIFFKNYFKLQKKSTKIYGYQGIVFFFLLGFSFYVFNKSHYFKAKFK</sequence>
<dbReference type="PANTHER" id="PTHR22916">
    <property type="entry name" value="GLYCOSYLTRANSFERASE"/>
    <property type="match status" value="1"/>
</dbReference>
<dbReference type="CDD" id="cd00761">
    <property type="entry name" value="Glyco_tranf_GTA_type"/>
    <property type="match status" value="1"/>
</dbReference>
<dbReference type="Pfam" id="PF00535">
    <property type="entry name" value="Glycos_transf_2"/>
    <property type="match status" value="1"/>
</dbReference>
<feature type="domain" description="Glycosyltransferase 2-like" evidence="2">
    <location>
        <begin position="2"/>
        <end position="138"/>
    </location>
</feature>
<dbReference type="PANTHER" id="PTHR22916:SF3">
    <property type="entry name" value="UDP-GLCNAC:BETAGAL BETA-1,3-N-ACETYLGLUCOSAMINYLTRANSFERASE-LIKE PROTEIN 1"/>
    <property type="match status" value="1"/>
</dbReference>
<dbReference type="Proteomes" id="UP001500185">
    <property type="component" value="Unassembled WGS sequence"/>
</dbReference>
<dbReference type="SUPFAM" id="SSF53448">
    <property type="entry name" value="Nucleotide-diphospho-sugar transferases"/>
    <property type="match status" value="1"/>
</dbReference>
<keyword evidence="1" id="KW-0812">Transmembrane</keyword>
<dbReference type="InterPro" id="IPR001173">
    <property type="entry name" value="Glyco_trans_2-like"/>
</dbReference>
<evidence type="ECO:0000313" key="3">
    <source>
        <dbReference type="EMBL" id="GAA0764312.1"/>
    </source>
</evidence>
<proteinExistence type="predicted"/>
<dbReference type="InterPro" id="IPR029044">
    <property type="entry name" value="Nucleotide-diphossugar_trans"/>
</dbReference>
<dbReference type="EMBL" id="BAAAGG010000022">
    <property type="protein sequence ID" value="GAA0764312.1"/>
    <property type="molecule type" value="Genomic_DNA"/>
</dbReference>
<gene>
    <name evidence="3" type="ORF">GCM10009433_26550</name>
</gene>
<feature type="transmembrane region" description="Helical" evidence="1">
    <location>
        <begin position="253"/>
        <end position="272"/>
    </location>
</feature>
<organism evidence="3 4">
    <name type="scientific">Psychroflexus lacisalsi</name>
    <dbReference type="NCBI Taxonomy" id="503928"/>
    <lineage>
        <taxon>Bacteria</taxon>
        <taxon>Pseudomonadati</taxon>
        <taxon>Bacteroidota</taxon>
        <taxon>Flavobacteriia</taxon>
        <taxon>Flavobacteriales</taxon>
        <taxon>Flavobacteriaceae</taxon>
        <taxon>Psychroflexus</taxon>
    </lineage>
</organism>
<dbReference type="Gene3D" id="3.90.550.10">
    <property type="entry name" value="Spore Coat Polysaccharide Biosynthesis Protein SpsA, Chain A"/>
    <property type="match status" value="1"/>
</dbReference>
<evidence type="ECO:0000259" key="2">
    <source>
        <dbReference type="Pfam" id="PF00535"/>
    </source>
</evidence>
<keyword evidence="1" id="KW-0472">Membrane</keyword>
<evidence type="ECO:0000313" key="4">
    <source>
        <dbReference type="Proteomes" id="UP001500185"/>
    </source>
</evidence>
<keyword evidence="1" id="KW-1133">Transmembrane helix</keyword>
<reference evidence="4" key="1">
    <citation type="journal article" date="2019" name="Int. J. Syst. Evol. Microbiol.">
        <title>The Global Catalogue of Microorganisms (GCM) 10K type strain sequencing project: providing services to taxonomists for standard genome sequencing and annotation.</title>
        <authorList>
            <consortium name="The Broad Institute Genomics Platform"/>
            <consortium name="The Broad Institute Genome Sequencing Center for Infectious Disease"/>
            <person name="Wu L."/>
            <person name="Ma J."/>
        </authorList>
    </citation>
    <scope>NUCLEOTIDE SEQUENCE [LARGE SCALE GENOMIC DNA]</scope>
    <source>
        <strain evidence="4">JCM 16231</strain>
    </source>
</reference>
<keyword evidence="4" id="KW-1185">Reference proteome</keyword>
<evidence type="ECO:0000256" key="1">
    <source>
        <dbReference type="SAM" id="Phobius"/>
    </source>
</evidence>
<protein>
    <submittedName>
        <fullName evidence="3">Glycosyltransferase family 2 protein</fullName>
    </submittedName>
</protein>
<accession>A0ABP3VMX4</accession>
<name>A0ABP3VMX4_9FLAO</name>
<comment type="caution">
    <text evidence="3">The sequence shown here is derived from an EMBL/GenBank/DDBJ whole genome shotgun (WGS) entry which is preliminary data.</text>
</comment>